<keyword evidence="1" id="KW-0805">Transcription regulation</keyword>
<feature type="domain" description="HTH tetR-type" evidence="5">
    <location>
        <begin position="22"/>
        <end position="81"/>
    </location>
</feature>
<dbReference type="PANTHER" id="PTHR30055:SF234">
    <property type="entry name" value="HTH-TYPE TRANSCRIPTIONAL REGULATOR BETI"/>
    <property type="match status" value="1"/>
</dbReference>
<evidence type="ECO:0000259" key="5">
    <source>
        <dbReference type="PROSITE" id="PS50977"/>
    </source>
</evidence>
<evidence type="ECO:0000313" key="8">
    <source>
        <dbReference type="Proteomes" id="UP000326831"/>
    </source>
</evidence>
<name>A0A5P2UFD0_9ACTN</name>
<dbReference type="KEGG" id="ssub:CP968_04620"/>
<dbReference type="GO" id="GO:0000976">
    <property type="term" value="F:transcription cis-regulatory region binding"/>
    <property type="evidence" value="ECO:0007669"/>
    <property type="project" value="TreeGrafter"/>
</dbReference>
<reference evidence="6" key="1">
    <citation type="journal article" date="2014" name="Int. J. Syst. Evol. Microbiol.">
        <title>Complete genome sequence of Corynebacterium casei LMG S-19264T (=DSM 44701T), isolated from a smear-ripened cheese.</title>
        <authorList>
            <consortium name="US DOE Joint Genome Institute (JGI-PGF)"/>
            <person name="Walter F."/>
            <person name="Albersmeier A."/>
            <person name="Kalinowski J."/>
            <person name="Ruckert C."/>
        </authorList>
    </citation>
    <scope>NUCLEOTIDE SEQUENCE</scope>
    <source>
        <strain evidence="6">JCM 4834</strain>
    </source>
</reference>
<dbReference type="PANTHER" id="PTHR30055">
    <property type="entry name" value="HTH-TYPE TRANSCRIPTIONAL REGULATOR RUTR"/>
    <property type="match status" value="1"/>
</dbReference>
<accession>A0A5P2UFD0</accession>
<reference evidence="6" key="3">
    <citation type="submission" date="2020-09" db="EMBL/GenBank/DDBJ databases">
        <authorList>
            <person name="Sun Q."/>
            <person name="Ohkuma M."/>
        </authorList>
    </citation>
    <scope>NUCLEOTIDE SEQUENCE</scope>
    <source>
        <strain evidence="6">JCM 4834</strain>
    </source>
</reference>
<keyword evidence="3" id="KW-0804">Transcription</keyword>
<sequence>MKKSDAGGIRAGGRFGRQAEAERNDVLVLDAARAVFAEQGPDAPVSAIAERAGVGIGTLYRRYGSKEQLLQRLCATGIAQTIAELRRALAAEGSGWDALALYVSAAIDARAGAFAGLAGTFSLPQEVSAANEEARALAERLLGRGLDDGTVRADVTTLDVVHVIELFSRYPRRSEDDEHARRRMVSLTLDGLRGAHCGLPGPRPDWAAYQRTWDAPAAPA</sequence>
<evidence type="ECO:0000256" key="4">
    <source>
        <dbReference type="PROSITE-ProRule" id="PRU00335"/>
    </source>
</evidence>
<dbReference type="EMBL" id="CP023701">
    <property type="protein sequence ID" value="QEU77660.1"/>
    <property type="molecule type" value="Genomic_DNA"/>
</dbReference>
<reference evidence="7 8" key="2">
    <citation type="submission" date="2017-09" db="EMBL/GenBank/DDBJ databases">
        <authorList>
            <person name="Lee N."/>
            <person name="Cho B.-K."/>
        </authorList>
    </citation>
    <scope>NUCLEOTIDE SEQUENCE [LARGE SCALE GENOMIC DNA]</scope>
    <source>
        <strain evidence="7 8">ATCC 27467</strain>
    </source>
</reference>
<organism evidence="7 8">
    <name type="scientific">Streptomyces subrutilus</name>
    <dbReference type="NCBI Taxonomy" id="36818"/>
    <lineage>
        <taxon>Bacteria</taxon>
        <taxon>Bacillati</taxon>
        <taxon>Actinomycetota</taxon>
        <taxon>Actinomycetes</taxon>
        <taxon>Kitasatosporales</taxon>
        <taxon>Streptomycetaceae</taxon>
        <taxon>Streptomyces</taxon>
    </lineage>
</organism>
<dbReference type="EMBL" id="BMVX01000008">
    <property type="protein sequence ID" value="GGZ65056.1"/>
    <property type="molecule type" value="Genomic_DNA"/>
</dbReference>
<dbReference type="GO" id="GO:0003700">
    <property type="term" value="F:DNA-binding transcription factor activity"/>
    <property type="evidence" value="ECO:0007669"/>
    <property type="project" value="TreeGrafter"/>
</dbReference>
<keyword evidence="8" id="KW-1185">Reference proteome</keyword>
<dbReference type="InterPro" id="IPR009057">
    <property type="entry name" value="Homeodomain-like_sf"/>
</dbReference>
<keyword evidence="2 4" id="KW-0238">DNA-binding</keyword>
<dbReference type="InterPro" id="IPR050109">
    <property type="entry name" value="HTH-type_TetR-like_transc_reg"/>
</dbReference>
<dbReference type="Gene3D" id="1.10.357.10">
    <property type="entry name" value="Tetracycline Repressor, domain 2"/>
    <property type="match status" value="1"/>
</dbReference>
<dbReference type="Proteomes" id="UP000634660">
    <property type="component" value="Unassembled WGS sequence"/>
</dbReference>
<evidence type="ECO:0000313" key="6">
    <source>
        <dbReference type="EMBL" id="GGZ65056.1"/>
    </source>
</evidence>
<dbReference type="InterPro" id="IPR036271">
    <property type="entry name" value="Tet_transcr_reg_TetR-rel_C_sf"/>
</dbReference>
<protein>
    <submittedName>
        <fullName evidence="6">TetR family transcriptional regulator</fullName>
    </submittedName>
    <submittedName>
        <fullName evidence="7">TetR/AcrR family transcriptional regulator</fullName>
    </submittedName>
</protein>
<evidence type="ECO:0000256" key="2">
    <source>
        <dbReference type="ARBA" id="ARBA00023125"/>
    </source>
</evidence>
<dbReference type="SUPFAM" id="SSF46689">
    <property type="entry name" value="Homeodomain-like"/>
    <property type="match status" value="1"/>
</dbReference>
<feature type="DNA-binding region" description="H-T-H motif" evidence="4">
    <location>
        <begin position="44"/>
        <end position="63"/>
    </location>
</feature>
<evidence type="ECO:0000313" key="7">
    <source>
        <dbReference type="EMBL" id="QEU77660.1"/>
    </source>
</evidence>
<dbReference type="PRINTS" id="PR00455">
    <property type="entry name" value="HTHTETR"/>
</dbReference>
<evidence type="ECO:0000256" key="1">
    <source>
        <dbReference type="ARBA" id="ARBA00023015"/>
    </source>
</evidence>
<dbReference type="SUPFAM" id="SSF48498">
    <property type="entry name" value="Tetracyclin repressor-like, C-terminal domain"/>
    <property type="match status" value="1"/>
</dbReference>
<gene>
    <name evidence="7" type="ORF">CP968_04620</name>
    <name evidence="6" type="ORF">GCM10010371_25940</name>
</gene>
<dbReference type="InterPro" id="IPR001647">
    <property type="entry name" value="HTH_TetR"/>
</dbReference>
<dbReference type="Pfam" id="PF21597">
    <property type="entry name" value="TetR_C_43"/>
    <property type="match status" value="1"/>
</dbReference>
<proteinExistence type="predicted"/>
<dbReference type="OrthoDB" id="9795011at2"/>
<dbReference type="Pfam" id="PF00440">
    <property type="entry name" value="TetR_N"/>
    <property type="match status" value="1"/>
</dbReference>
<evidence type="ECO:0000256" key="3">
    <source>
        <dbReference type="ARBA" id="ARBA00023163"/>
    </source>
</evidence>
<dbReference type="AlphaFoldDB" id="A0A5P2UFD0"/>
<dbReference type="PROSITE" id="PS50977">
    <property type="entry name" value="HTH_TETR_2"/>
    <property type="match status" value="1"/>
</dbReference>
<dbReference type="InterPro" id="IPR049445">
    <property type="entry name" value="TetR_SbtR-like_C"/>
</dbReference>
<dbReference type="Proteomes" id="UP000326831">
    <property type="component" value="Chromosome"/>
</dbReference>
<dbReference type="RefSeq" id="WP_150516756.1">
    <property type="nucleotide sequence ID" value="NZ_BMVX01000008.1"/>
</dbReference>